<sequence length="399" mass="42896">MSHQQKIMILGAGDLGRRVLSELAHSKADRHIQLVGRNKEETLRAANLASFCSLQRGYTINVAHAITDITDVERTAECIAMSNPDVIFLAASLQSWWVISTLPSDAFNRLYAANFGPWLPMHLVPVMKAMQAVKMAGSDAVVVNAAFPDAVHPALSAVGLSPHIGIGNVANNVPGIRTAAADYLDCCVDDIEVRLIAHHYVSHRLSRHGDKGLGELGLAVVMNGTDVTFDIDVSRLLKRLPTDYRRTGGLPGQAMTAASAVSVLEPLAEGRDSVVHAPAPNGLPGGYPVAIESGGFRLALPAGMSEEEAVRINLAGQKQDGISEIRPDGTILFEPSAMEILDQELGYRCSTMALSEAEERARELARRFRDYRARGCTPATHKPMSTKLPSPAVCSDEAH</sequence>
<proteinExistence type="predicted"/>
<organism evidence="2 3">
    <name type="scientific">Streptomyces rhizosphaericus</name>
    <dbReference type="NCBI Taxonomy" id="114699"/>
    <lineage>
        <taxon>Bacteria</taxon>
        <taxon>Bacillati</taxon>
        <taxon>Actinomycetota</taxon>
        <taxon>Actinomycetes</taxon>
        <taxon>Kitasatosporales</taxon>
        <taxon>Streptomycetaceae</taxon>
        <taxon>Streptomyces</taxon>
        <taxon>Streptomyces violaceusniger group</taxon>
    </lineage>
</organism>
<evidence type="ECO:0008006" key="4">
    <source>
        <dbReference type="Google" id="ProtNLM"/>
    </source>
</evidence>
<evidence type="ECO:0000313" key="2">
    <source>
        <dbReference type="EMBL" id="NEW71105.1"/>
    </source>
</evidence>
<dbReference type="EMBL" id="JAAIKT010000010">
    <property type="protein sequence ID" value="NEW71105.1"/>
    <property type="molecule type" value="Genomic_DNA"/>
</dbReference>
<comment type="caution">
    <text evidence="2">The sequence shown here is derived from an EMBL/GenBank/DDBJ whole genome shotgun (WGS) entry which is preliminary data.</text>
</comment>
<reference evidence="2" key="1">
    <citation type="submission" date="2020-02" db="EMBL/GenBank/DDBJ databases">
        <title>A new Streptomyces sp. for controlling soil-borne diseases.</title>
        <authorList>
            <person name="Li X."/>
            <person name="Tian Y."/>
            <person name="Gao K."/>
        </authorList>
    </citation>
    <scope>NUCLEOTIDE SEQUENCE [LARGE SCALE GENOMIC DNA]</scope>
    <source>
        <strain evidence="2">0250</strain>
    </source>
</reference>
<dbReference type="SUPFAM" id="SSF51735">
    <property type="entry name" value="NAD(P)-binding Rossmann-fold domains"/>
    <property type="match status" value="1"/>
</dbReference>
<dbReference type="AlphaFoldDB" id="A0A6G4ACR0"/>
<name>A0A6G4ACR0_9ACTN</name>
<dbReference type="Proteomes" id="UP000476310">
    <property type="component" value="Unassembled WGS sequence"/>
</dbReference>
<dbReference type="RefSeq" id="WP_164426505.1">
    <property type="nucleotide sequence ID" value="NZ_JAAIKT010000010.1"/>
</dbReference>
<keyword evidence="3" id="KW-1185">Reference proteome</keyword>
<dbReference type="InterPro" id="IPR036291">
    <property type="entry name" value="NAD(P)-bd_dom_sf"/>
</dbReference>
<evidence type="ECO:0000313" key="3">
    <source>
        <dbReference type="Proteomes" id="UP000476310"/>
    </source>
</evidence>
<protein>
    <recommendedName>
        <fullName evidence="4">Saccharopine dehydrogenase NADP binding domain-containing protein</fullName>
    </recommendedName>
</protein>
<gene>
    <name evidence="2" type="ORF">G4H13_12035</name>
</gene>
<evidence type="ECO:0000256" key="1">
    <source>
        <dbReference type="SAM" id="MobiDB-lite"/>
    </source>
</evidence>
<feature type="region of interest" description="Disordered" evidence="1">
    <location>
        <begin position="378"/>
        <end position="399"/>
    </location>
</feature>
<dbReference type="Gene3D" id="3.40.50.720">
    <property type="entry name" value="NAD(P)-binding Rossmann-like Domain"/>
    <property type="match status" value="1"/>
</dbReference>
<accession>A0A6G4ACR0</accession>